<name>A0ABU1BD14_PSEHA</name>
<dbReference type="EMBL" id="JAVIFY010000005">
    <property type="protein sequence ID" value="MDQ9091651.1"/>
    <property type="molecule type" value="Genomic_DNA"/>
</dbReference>
<gene>
    <name evidence="3" type="ORF">RC083_08620</name>
</gene>
<keyword evidence="4" id="KW-1185">Reference proteome</keyword>
<proteinExistence type="predicted"/>
<keyword evidence="1" id="KW-0472">Membrane</keyword>
<evidence type="ECO:0000313" key="3">
    <source>
        <dbReference type="EMBL" id="MDQ9091651.1"/>
    </source>
</evidence>
<dbReference type="Pfam" id="PF20029">
    <property type="entry name" value="DUF6436"/>
    <property type="match status" value="1"/>
</dbReference>
<dbReference type="Proteomes" id="UP001226574">
    <property type="component" value="Unassembled WGS sequence"/>
</dbReference>
<comment type="caution">
    <text evidence="3">The sequence shown here is derived from an EMBL/GenBank/DDBJ whole genome shotgun (WGS) entry which is preliminary data.</text>
</comment>
<dbReference type="RefSeq" id="WP_309038838.1">
    <property type="nucleotide sequence ID" value="NZ_JAVIFY010000005.1"/>
</dbReference>
<organism evidence="3 4">
    <name type="scientific">Pseudoalteromonas haloplanktis</name>
    <name type="common">Alteromonas haloplanktis</name>
    <dbReference type="NCBI Taxonomy" id="228"/>
    <lineage>
        <taxon>Bacteria</taxon>
        <taxon>Pseudomonadati</taxon>
        <taxon>Pseudomonadota</taxon>
        <taxon>Gammaproteobacteria</taxon>
        <taxon>Alteromonadales</taxon>
        <taxon>Pseudoalteromonadaceae</taxon>
        <taxon>Pseudoalteromonas</taxon>
    </lineage>
</organism>
<accession>A0ABU1BD14</accession>
<evidence type="ECO:0000313" key="4">
    <source>
        <dbReference type="Proteomes" id="UP001226574"/>
    </source>
</evidence>
<dbReference type="InterPro" id="IPR045494">
    <property type="entry name" value="DUF6436"/>
</dbReference>
<reference evidence="3 4" key="1">
    <citation type="submission" date="2023-08" db="EMBL/GenBank/DDBJ databases">
        <title>Pseudoalteromonas haloplanktis LL1 genome.</title>
        <authorList>
            <person name="Wu S."/>
        </authorList>
    </citation>
    <scope>NUCLEOTIDE SEQUENCE [LARGE SCALE GENOMIC DNA]</scope>
    <source>
        <strain evidence="3 4">LL1</strain>
    </source>
</reference>
<feature type="domain" description="DUF6436" evidence="2">
    <location>
        <begin position="57"/>
        <end position="170"/>
    </location>
</feature>
<protein>
    <submittedName>
        <fullName evidence="3">DUF6436 domain-containing protein</fullName>
    </submittedName>
</protein>
<keyword evidence="1" id="KW-0812">Transmembrane</keyword>
<keyword evidence="1" id="KW-1133">Transmembrane helix</keyword>
<sequence length="173" mass="19286">MLSLSKSQYKLLAVIGLWLAFVIAALIYFQLSGLREFDPQWQLHQPHWLKRFKMESDWRPSDQARLMIIIDKECACTRRSENHIRQLNAYALKQNISVAIIERDLASAKLVPNTPAAVLLDKQGELVYAGPLSAGLACSASDGFVELAINNLSAGFNSKLSISDTRGCYCVSK</sequence>
<evidence type="ECO:0000256" key="1">
    <source>
        <dbReference type="SAM" id="Phobius"/>
    </source>
</evidence>
<feature type="transmembrane region" description="Helical" evidence="1">
    <location>
        <begin position="12"/>
        <end position="31"/>
    </location>
</feature>
<evidence type="ECO:0000259" key="2">
    <source>
        <dbReference type="Pfam" id="PF20029"/>
    </source>
</evidence>